<reference evidence="1 2" key="1">
    <citation type="journal article" date="2010" name="Cell">
        <title>The genome of Naegleria gruberi illuminates early eukaryotic versatility.</title>
        <authorList>
            <person name="Fritz-Laylin L.K."/>
            <person name="Prochnik S.E."/>
            <person name="Ginger M.L."/>
            <person name="Dacks J.B."/>
            <person name="Carpenter M.L."/>
            <person name="Field M.C."/>
            <person name="Kuo A."/>
            <person name="Paredez A."/>
            <person name="Chapman J."/>
            <person name="Pham J."/>
            <person name="Shu S."/>
            <person name="Neupane R."/>
            <person name="Cipriano M."/>
            <person name="Mancuso J."/>
            <person name="Tu H."/>
            <person name="Salamov A."/>
            <person name="Lindquist E."/>
            <person name="Shapiro H."/>
            <person name="Lucas S."/>
            <person name="Grigoriev I.V."/>
            <person name="Cande W.Z."/>
            <person name="Fulton C."/>
            <person name="Rokhsar D.S."/>
            <person name="Dawson S.C."/>
        </authorList>
    </citation>
    <scope>NUCLEOTIDE SEQUENCE [LARGE SCALE GENOMIC DNA]</scope>
    <source>
        <strain evidence="1 2">NEG-M</strain>
    </source>
</reference>
<dbReference type="Proteomes" id="UP000006671">
    <property type="component" value="Unassembled WGS sequence"/>
</dbReference>
<organism evidence="2">
    <name type="scientific">Naegleria gruberi</name>
    <name type="common">Amoeba</name>
    <dbReference type="NCBI Taxonomy" id="5762"/>
    <lineage>
        <taxon>Eukaryota</taxon>
        <taxon>Discoba</taxon>
        <taxon>Heterolobosea</taxon>
        <taxon>Tetramitia</taxon>
        <taxon>Eutetramitia</taxon>
        <taxon>Vahlkampfiidae</taxon>
        <taxon>Naegleria</taxon>
    </lineage>
</organism>
<proteinExistence type="predicted"/>
<name>D2V9E4_NAEGR</name>
<accession>D2V9E4</accession>
<evidence type="ECO:0000313" key="2">
    <source>
        <dbReference type="Proteomes" id="UP000006671"/>
    </source>
</evidence>
<dbReference type="AlphaFoldDB" id="D2V9E4"/>
<gene>
    <name evidence="1" type="ORF">NAEGRDRAFT_65412</name>
</gene>
<sequence>MTNEHAWCSDERIAQLSNVEYGSEFALKVAKALVSGKNIVNNHRDYCGLALFYENSEYVLAYCNDGCDFDPIEKFASEEAFVEFLAKQSDFTLSGADKNSKLYEESTFARNNQRINRACLASLL</sequence>
<keyword evidence="2" id="KW-1185">Reference proteome</keyword>
<dbReference type="VEuPathDB" id="AmoebaDB:NAEGRDRAFT_65412"/>
<dbReference type="InParanoid" id="D2V9E4"/>
<dbReference type="EMBL" id="GG738858">
    <property type="protein sequence ID" value="EFC46575.1"/>
    <property type="molecule type" value="Genomic_DNA"/>
</dbReference>
<dbReference type="KEGG" id="ngr:NAEGRDRAFT_65412"/>
<protein>
    <submittedName>
        <fullName evidence="1">Predicted protein</fullName>
    </submittedName>
</protein>
<dbReference type="RefSeq" id="XP_002679319.1">
    <property type="nucleotide sequence ID" value="XM_002679273.1"/>
</dbReference>
<dbReference type="GeneID" id="8859997"/>
<evidence type="ECO:0000313" key="1">
    <source>
        <dbReference type="EMBL" id="EFC46575.1"/>
    </source>
</evidence>